<comment type="caution">
    <text evidence="8">The sequence shown here is derived from an EMBL/GenBank/DDBJ whole genome shotgun (WGS) entry which is preliminary data.</text>
</comment>
<keyword evidence="5" id="KW-0539">Nucleus</keyword>
<reference evidence="8 9" key="1">
    <citation type="submission" date="2018-05" db="EMBL/GenBank/DDBJ databases">
        <title>Whole genome sequencing for identification of molecular markers to develop diagnostic detection tools for the regulated plant pathogen Lachnellula willkommii.</title>
        <authorList>
            <person name="Giroux E."/>
            <person name="Bilodeau G."/>
        </authorList>
    </citation>
    <scope>NUCLEOTIDE SEQUENCE [LARGE SCALE GENOMIC DNA]</scope>
    <source>
        <strain evidence="8 9">CBS 203.66</strain>
    </source>
</reference>
<feature type="compositionally biased region" description="Low complexity" evidence="6">
    <location>
        <begin position="152"/>
        <end position="161"/>
    </location>
</feature>
<dbReference type="PROSITE" id="PS50217">
    <property type="entry name" value="BZIP"/>
    <property type="match status" value="1"/>
</dbReference>
<dbReference type="PROSITE" id="PS00036">
    <property type="entry name" value="BZIP_BASIC"/>
    <property type="match status" value="1"/>
</dbReference>
<dbReference type="InterPro" id="IPR004827">
    <property type="entry name" value="bZIP"/>
</dbReference>
<dbReference type="Proteomes" id="UP000469559">
    <property type="component" value="Unassembled WGS sequence"/>
</dbReference>
<dbReference type="GO" id="GO:0000977">
    <property type="term" value="F:RNA polymerase II transcription regulatory region sequence-specific DNA binding"/>
    <property type="evidence" value="ECO:0007669"/>
    <property type="project" value="TreeGrafter"/>
</dbReference>
<feature type="region of interest" description="Disordered" evidence="6">
    <location>
        <begin position="214"/>
        <end position="259"/>
    </location>
</feature>
<dbReference type="InterPro" id="IPR046347">
    <property type="entry name" value="bZIP_sf"/>
</dbReference>
<dbReference type="Gene3D" id="1.20.5.170">
    <property type="match status" value="1"/>
</dbReference>
<keyword evidence="3" id="KW-0238">DNA-binding</keyword>
<organism evidence="8 9">
    <name type="scientific">Lachnellula arida</name>
    <dbReference type="NCBI Taxonomy" id="1316785"/>
    <lineage>
        <taxon>Eukaryota</taxon>
        <taxon>Fungi</taxon>
        <taxon>Dikarya</taxon>
        <taxon>Ascomycota</taxon>
        <taxon>Pezizomycotina</taxon>
        <taxon>Leotiomycetes</taxon>
        <taxon>Helotiales</taxon>
        <taxon>Lachnaceae</taxon>
        <taxon>Lachnellula</taxon>
    </lineage>
</organism>
<dbReference type="GO" id="GO:0005634">
    <property type="term" value="C:nucleus"/>
    <property type="evidence" value="ECO:0007669"/>
    <property type="project" value="UniProtKB-SubCell"/>
</dbReference>
<dbReference type="AlphaFoldDB" id="A0A8T9BKM8"/>
<dbReference type="SUPFAM" id="SSF57959">
    <property type="entry name" value="Leucine zipper domain"/>
    <property type="match status" value="1"/>
</dbReference>
<gene>
    <name evidence="8" type="primary">cys-3_0</name>
    <name evidence="8" type="ORF">LARI1_G002904</name>
</gene>
<evidence type="ECO:0000256" key="3">
    <source>
        <dbReference type="ARBA" id="ARBA00023125"/>
    </source>
</evidence>
<evidence type="ECO:0000256" key="5">
    <source>
        <dbReference type="ARBA" id="ARBA00023242"/>
    </source>
</evidence>
<dbReference type="PANTHER" id="PTHR13044:SF14">
    <property type="entry name" value="CRYPTOCEPHAL, ISOFORM A"/>
    <property type="match status" value="1"/>
</dbReference>
<feature type="region of interest" description="Disordered" evidence="6">
    <location>
        <begin position="1"/>
        <end position="20"/>
    </location>
</feature>
<accession>A0A8T9BKM8</accession>
<dbReference type="Pfam" id="PF07716">
    <property type="entry name" value="bZIP_2"/>
    <property type="match status" value="1"/>
</dbReference>
<dbReference type="OrthoDB" id="1939598at2759"/>
<keyword evidence="9" id="KW-1185">Reference proteome</keyword>
<dbReference type="EMBL" id="QGMF01000148">
    <property type="protein sequence ID" value="TVY18762.1"/>
    <property type="molecule type" value="Genomic_DNA"/>
</dbReference>
<dbReference type="CDD" id="cd14705">
    <property type="entry name" value="bZIP_Zip1"/>
    <property type="match status" value="1"/>
</dbReference>
<evidence type="ECO:0000259" key="7">
    <source>
        <dbReference type="PROSITE" id="PS50217"/>
    </source>
</evidence>
<dbReference type="GO" id="GO:0001228">
    <property type="term" value="F:DNA-binding transcription activator activity, RNA polymerase II-specific"/>
    <property type="evidence" value="ECO:0007669"/>
    <property type="project" value="TreeGrafter"/>
</dbReference>
<evidence type="ECO:0000313" key="8">
    <source>
        <dbReference type="EMBL" id="TVY18762.1"/>
    </source>
</evidence>
<name>A0A8T9BKM8_9HELO</name>
<comment type="subcellular location">
    <subcellularLocation>
        <location evidence="1">Nucleus</location>
    </subcellularLocation>
</comment>
<feature type="compositionally biased region" description="Low complexity" evidence="6">
    <location>
        <begin position="7"/>
        <end position="18"/>
    </location>
</feature>
<sequence length="259" mass="29783">MQHAFRATSSSTSASTSTCSQPLAFPERSFIVQRRDNEPVAFEPVYAIEHLMSTAERQYQDMEAMARGAVEDWTLDTAEHVHVVERGQHVHGQRLRATPVSSHQPRLRPFILPIVNRQHASQRLLHQHPPQQPPKHPAPNMAANPTPHQILSPTSSTSTTDPDSEQKRLRNTAASARFRAKKKRREQSLERSSTEKRQQVQRLENRVGELEEENRWLKDLVWERGSVREKKEKELKERDEKEDDMGKKEGERNDGVGTN</sequence>
<evidence type="ECO:0000313" key="9">
    <source>
        <dbReference type="Proteomes" id="UP000469559"/>
    </source>
</evidence>
<evidence type="ECO:0000256" key="2">
    <source>
        <dbReference type="ARBA" id="ARBA00023015"/>
    </source>
</evidence>
<protein>
    <submittedName>
        <fullName evidence="8">Regulatory protein cys-3</fullName>
    </submittedName>
</protein>
<dbReference type="PANTHER" id="PTHR13044">
    <property type="entry name" value="ACTIVATING TRANSCRIPTION FACTOR ATF 4/5"/>
    <property type="match status" value="1"/>
</dbReference>
<keyword evidence="2" id="KW-0805">Transcription regulation</keyword>
<evidence type="ECO:0000256" key="1">
    <source>
        <dbReference type="ARBA" id="ARBA00004123"/>
    </source>
</evidence>
<proteinExistence type="predicted"/>
<feature type="compositionally biased region" description="Basic and acidic residues" evidence="6">
    <location>
        <begin position="186"/>
        <end position="202"/>
    </location>
</feature>
<evidence type="ECO:0000256" key="6">
    <source>
        <dbReference type="SAM" id="MobiDB-lite"/>
    </source>
</evidence>
<feature type="domain" description="BZIP" evidence="7">
    <location>
        <begin position="161"/>
        <end position="224"/>
    </location>
</feature>
<evidence type="ECO:0000256" key="4">
    <source>
        <dbReference type="ARBA" id="ARBA00023163"/>
    </source>
</evidence>
<feature type="region of interest" description="Disordered" evidence="6">
    <location>
        <begin position="121"/>
        <end position="202"/>
    </location>
</feature>
<keyword evidence="4" id="KW-0804">Transcription</keyword>